<dbReference type="CDD" id="cd13399">
    <property type="entry name" value="Slt35-like"/>
    <property type="match status" value="1"/>
</dbReference>
<dbReference type="InterPro" id="IPR023346">
    <property type="entry name" value="Lysozyme-like_dom_sf"/>
</dbReference>
<evidence type="ECO:0000259" key="3">
    <source>
        <dbReference type="Pfam" id="PF13406"/>
    </source>
</evidence>
<protein>
    <submittedName>
        <fullName evidence="4">Lytic murein transglycosylase B</fullName>
    </submittedName>
</protein>
<dbReference type="FunFam" id="1.10.8.350:FF:000001">
    <property type="entry name" value="Lytic murein transglycosylase B"/>
    <property type="match status" value="1"/>
</dbReference>
<dbReference type="OrthoDB" id="9772911at2"/>
<dbReference type="GO" id="GO:0008933">
    <property type="term" value="F:peptidoglycan lytic transglycosylase activity"/>
    <property type="evidence" value="ECO:0007669"/>
    <property type="project" value="TreeGrafter"/>
</dbReference>
<feature type="signal peptide" evidence="2">
    <location>
        <begin position="1"/>
        <end position="35"/>
    </location>
</feature>
<sequence length="344" mass="38283">MIGHDVKIQNKQRYTVKKLLGGALAALLLSATAQADYSNNPGAEGFIKTMVEKHNFDRDWVMAILKQAEPKQSILDAMSRPAESVMTWGRYRNIFIQDSRVSQGVEFWKAHREELARAEKETGVPASMIVGIIGVETRFGRNMGSYRVVDALATLGFDFPRRSKFFLGQLEEYMLMVREQDIEPFSLKGSYAGAMGYGQFIPSSYRAYAVDFDGDGKIDIVNNTVDAIGSVANYFKRHGWRSGEPVVASVVLKEGADHSLFNAGLKPVKTVAQLKQAGIASDQKLAPEQKATAMKLDGEKGDEYWIGLQNFYVITRYNHSAMYAMAAYQLSQLIAAEMREATES</sequence>
<dbReference type="SUPFAM" id="SSF53955">
    <property type="entry name" value="Lysozyme-like"/>
    <property type="match status" value="1"/>
</dbReference>
<reference evidence="4" key="1">
    <citation type="submission" date="2018-01" db="EMBL/GenBank/DDBJ databases">
        <authorList>
            <person name="Yu X.-D."/>
        </authorList>
    </citation>
    <scope>NUCLEOTIDE SEQUENCE</scope>
    <source>
        <strain evidence="4">ZX-21</strain>
    </source>
</reference>
<evidence type="ECO:0000256" key="1">
    <source>
        <dbReference type="PIRSR" id="PIRSR611757-1"/>
    </source>
</evidence>
<comment type="caution">
    <text evidence="4">The sequence shown here is derived from an EMBL/GenBank/DDBJ whole genome shotgun (WGS) entry which is preliminary data.</text>
</comment>
<dbReference type="Gene3D" id="1.10.8.350">
    <property type="entry name" value="Bacterial muramidase"/>
    <property type="match status" value="1"/>
</dbReference>
<dbReference type="AlphaFoldDB" id="A0A2S4HAU1"/>
<dbReference type="NCBIfam" id="TIGR02282">
    <property type="entry name" value="MltB"/>
    <property type="match status" value="1"/>
</dbReference>
<dbReference type="InterPro" id="IPR043426">
    <property type="entry name" value="MltB-like"/>
</dbReference>
<feature type="active site" evidence="1">
    <location>
        <position position="136"/>
    </location>
</feature>
<dbReference type="PANTHER" id="PTHR30163:SF9">
    <property type="entry name" value="MEMBRANE-BOUND LYTIC MUREIN TRANSGLYCOSYLASE B"/>
    <property type="match status" value="1"/>
</dbReference>
<proteinExistence type="predicted"/>
<dbReference type="Proteomes" id="UP000237222">
    <property type="component" value="Unassembled WGS sequence"/>
</dbReference>
<evidence type="ECO:0000256" key="2">
    <source>
        <dbReference type="SAM" id="SignalP"/>
    </source>
</evidence>
<dbReference type="GO" id="GO:0009253">
    <property type="term" value="P:peptidoglycan catabolic process"/>
    <property type="evidence" value="ECO:0007669"/>
    <property type="project" value="TreeGrafter"/>
</dbReference>
<feature type="domain" description="Transglycosylase SLT" evidence="3">
    <location>
        <begin position="41"/>
        <end position="332"/>
    </location>
</feature>
<keyword evidence="2" id="KW-0732">Signal</keyword>
<accession>A0A2S4HAU1</accession>
<evidence type="ECO:0000313" key="5">
    <source>
        <dbReference type="Proteomes" id="UP000237222"/>
    </source>
</evidence>
<dbReference type="EMBL" id="PQGG01000044">
    <property type="protein sequence ID" value="POP51069.1"/>
    <property type="molecule type" value="Genomic_DNA"/>
</dbReference>
<feature type="chain" id="PRO_5015701413" evidence="2">
    <location>
        <begin position="36"/>
        <end position="344"/>
    </location>
</feature>
<name>A0A2S4HAU1_9GAMM</name>
<organism evidence="4 5">
    <name type="scientific">Zhongshania marina</name>
    <dbReference type="NCBI Taxonomy" id="2304603"/>
    <lineage>
        <taxon>Bacteria</taxon>
        <taxon>Pseudomonadati</taxon>
        <taxon>Pseudomonadota</taxon>
        <taxon>Gammaproteobacteria</taxon>
        <taxon>Cellvibrionales</taxon>
        <taxon>Spongiibacteraceae</taxon>
        <taxon>Zhongshania</taxon>
    </lineage>
</organism>
<gene>
    <name evidence="4" type="primary">mltB</name>
    <name evidence="4" type="ORF">C0068_18980</name>
</gene>
<dbReference type="Pfam" id="PF13406">
    <property type="entry name" value="SLT_2"/>
    <property type="match status" value="1"/>
</dbReference>
<dbReference type="InterPro" id="IPR031304">
    <property type="entry name" value="SLT_2"/>
</dbReference>
<dbReference type="Gene3D" id="1.10.530.10">
    <property type="match status" value="1"/>
</dbReference>
<dbReference type="PANTHER" id="PTHR30163">
    <property type="entry name" value="MEMBRANE-BOUND LYTIC MUREIN TRANSGLYCOSYLASE B"/>
    <property type="match status" value="1"/>
</dbReference>
<evidence type="ECO:0000313" key="4">
    <source>
        <dbReference type="EMBL" id="POP51069.1"/>
    </source>
</evidence>
<dbReference type="InterPro" id="IPR011757">
    <property type="entry name" value="Lytic_transglycosylase_MltB"/>
</dbReference>